<reference evidence="1" key="1">
    <citation type="submission" date="2022-10" db="EMBL/GenBank/DDBJ databases">
        <title>Genome Sequence of Xylaria curta.</title>
        <authorList>
            <person name="Buettner E."/>
        </authorList>
    </citation>
    <scope>NUCLEOTIDE SEQUENCE</scope>
    <source>
        <strain evidence="1">Babe10</strain>
    </source>
</reference>
<dbReference type="EMBL" id="JAPDGR010003988">
    <property type="protein sequence ID" value="KAJ2969504.1"/>
    <property type="molecule type" value="Genomic_DNA"/>
</dbReference>
<name>A0ACC1MTA7_9PEZI</name>
<comment type="caution">
    <text evidence="1">The sequence shown here is derived from an EMBL/GenBank/DDBJ whole genome shotgun (WGS) entry which is preliminary data.</text>
</comment>
<accession>A0ACC1MTA7</accession>
<evidence type="ECO:0000313" key="2">
    <source>
        <dbReference type="Proteomes" id="UP001143856"/>
    </source>
</evidence>
<organism evidence="1 2">
    <name type="scientific">Xylaria curta</name>
    <dbReference type="NCBI Taxonomy" id="42375"/>
    <lineage>
        <taxon>Eukaryota</taxon>
        <taxon>Fungi</taxon>
        <taxon>Dikarya</taxon>
        <taxon>Ascomycota</taxon>
        <taxon>Pezizomycotina</taxon>
        <taxon>Sordariomycetes</taxon>
        <taxon>Xylariomycetidae</taxon>
        <taxon>Xylariales</taxon>
        <taxon>Xylariaceae</taxon>
        <taxon>Xylaria</taxon>
    </lineage>
</organism>
<evidence type="ECO:0000313" key="1">
    <source>
        <dbReference type="EMBL" id="KAJ2969504.1"/>
    </source>
</evidence>
<keyword evidence="2" id="KW-1185">Reference proteome</keyword>
<sequence>MAESSPVSSLRQVMNPYLRGSNPPTPQDLLTPRQDSTIQTFEAETRADSNRRTRGFSPEYEPSPSATIRTVKSTSALKSQGSRWRSHMESPMRSPPEIPTKSTNDSASTTFLHDSSDDGETGPLLGGSNDSELRWARQVHLVNTSEGDQTPAGLDIPTGSIRNASSRPVLSRPGSSVPSVTVDSSQASPQVPSGPLDEPEVTVGEPTEDDRQKAQGIFDGDEDFIQKEKAAAWMGEEGPVRQRTLRAYMDLYDFENQSVLAGLRQICSRLVFRAETQQVDRILVAFSKRWCDCNPNHGFKTNDVIHTMCYSIMLLNTDLHVANIDQKMTRNQFIKNTMSTIIQASIDPTLEASTRPGILLSRNALLSPAGSEASVPAPADSEQDKSSWRASFNPLPRSESALGFHVDSSVVTDACGPLVKAPFEGSARAWEGQVEIVLKEIYMSIREERLPLFGADASYQPPQPQGGLNVISRLKRSPSVLSKAPGRVGFELTSAFAKEELDSSKVSFIDLCALVELGPTNLVNMQCFVDSAWSGTYLAKASKSGMGTRTDLRFVAARSEAAPI</sequence>
<proteinExistence type="predicted"/>
<dbReference type="Proteomes" id="UP001143856">
    <property type="component" value="Unassembled WGS sequence"/>
</dbReference>
<protein>
    <submittedName>
        <fullName evidence="1">Uncharacterized protein</fullName>
    </submittedName>
</protein>
<gene>
    <name evidence="1" type="ORF">NUW58_g9975</name>
</gene>